<feature type="transmembrane region" description="Helical" evidence="3">
    <location>
        <begin position="360"/>
        <end position="383"/>
    </location>
</feature>
<dbReference type="InterPro" id="IPR026961">
    <property type="entry name" value="PGG_dom"/>
</dbReference>
<dbReference type="PROSITE" id="PS50297">
    <property type="entry name" value="ANK_REP_REGION"/>
    <property type="match status" value="1"/>
</dbReference>
<dbReference type="PANTHER" id="PTHR24128">
    <property type="entry name" value="HOMEOBOX PROTEIN WARIAI"/>
    <property type="match status" value="1"/>
</dbReference>
<feature type="domain" description="PGG" evidence="4">
    <location>
        <begin position="265"/>
        <end position="379"/>
    </location>
</feature>
<dbReference type="PROSITE" id="PS50088">
    <property type="entry name" value="ANK_REPEAT"/>
    <property type="match status" value="1"/>
</dbReference>
<keyword evidence="3" id="KW-0812">Transmembrane</keyword>
<feature type="transmembrane region" description="Helical" evidence="3">
    <location>
        <begin position="389"/>
        <end position="407"/>
    </location>
</feature>
<evidence type="ECO:0000256" key="3">
    <source>
        <dbReference type="SAM" id="Phobius"/>
    </source>
</evidence>
<reference evidence="5" key="1">
    <citation type="journal article" date="2023" name="Plant Biotechnol. J.">
        <title>Chromosome-level wild Hevea brasiliensis genome provides new tools for genomic-assisted breeding and valuable loci to elevate rubber yield.</title>
        <authorList>
            <person name="Cheng H."/>
            <person name="Song X."/>
            <person name="Hu Y."/>
            <person name="Wu T."/>
            <person name="Yang Q."/>
            <person name="An Z."/>
            <person name="Feng S."/>
            <person name="Deng Z."/>
            <person name="Wu W."/>
            <person name="Zeng X."/>
            <person name="Tu M."/>
            <person name="Wang X."/>
            <person name="Huang H."/>
        </authorList>
    </citation>
    <scope>NUCLEOTIDE SEQUENCE</scope>
    <source>
        <strain evidence="5">MT/VB/25A 57/8</strain>
    </source>
</reference>
<dbReference type="SMART" id="SM00248">
    <property type="entry name" value="ANK"/>
    <property type="match status" value="5"/>
</dbReference>
<dbReference type="EMBL" id="JARPOI010000009">
    <property type="protein sequence ID" value="KAJ9173315.1"/>
    <property type="molecule type" value="Genomic_DNA"/>
</dbReference>
<comment type="caution">
    <text evidence="5">The sequence shown here is derived from an EMBL/GenBank/DDBJ whole genome shotgun (WGS) entry which is preliminary data.</text>
</comment>
<name>A0ABQ9M1K9_HEVBR</name>
<protein>
    <recommendedName>
        <fullName evidence="4">PGG domain-containing protein</fullName>
    </recommendedName>
</protein>
<feature type="compositionally biased region" description="Polar residues" evidence="2">
    <location>
        <begin position="296"/>
        <end position="309"/>
    </location>
</feature>
<dbReference type="InterPro" id="IPR002110">
    <property type="entry name" value="Ankyrin_rpt"/>
</dbReference>
<evidence type="ECO:0000313" key="5">
    <source>
        <dbReference type="EMBL" id="KAJ9173315.1"/>
    </source>
</evidence>
<feature type="transmembrane region" description="Helical" evidence="3">
    <location>
        <begin position="269"/>
        <end position="286"/>
    </location>
</feature>
<sequence>MLKKAAKNGRVDVLYKLLAQDPHLLEHLDSMLIVDTPLHVAARAGKTHFAMEVASLKPSLAWKLNEDGVSPMHLALRNGHVETARGLATVDCKLIRVKGKERITPLHLVAEIGDIDLLEEFLLSCPSSIQDLTVRRETAVHVAVKHKNLQALKFLFGWLHRQNMESILNWKDEEGNTVLHIAVLKNDPKAVELLINNVDNHAKNGNNMTAMDIFESQCKSQNGEIGDILHRASFISSFLNSLIRKRDHYLGFRVAPQGPEIFTIDTRSIILVVAVLIATATYQAILSPPGGYWQDTYSPPENSTNSTTNDIDEEQRGSHQAGTMIMNAFESSYFALLNSSAFCASVCTIVVLVMGLPFAFFLEASTLFISCSYFVSLLTIFPYSDRTTVCLLLLIGVILACVHLLAFEAHRRKREKRKVGKYQWKYQLFTLNPGQMCENSSKFFSFLWRFLLKPSPKASSSLEYPPL</sequence>
<dbReference type="SUPFAM" id="SSF48403">
    <property type="entry name" value="Ankyrin repeat"/>
    <property type="match status" value="1"/>
</dbReference>
<dbReference type="Proteomes" id="UP001174677">
    <property type="component" value="Chromosome 9"/>
</dbReference>
<dbReference type="Gene3D" id="1.25.40.20">
    <property type="entry name" value="Ankyrin repeat-containing domain"/>
    <property type="match status" value="1"/>
</dbReference>
<organism evidence="5 6">
    <name type="scientific">Hevea brasiliensis</name>
    <name type="common">Para rubber tree</name>
    <name type="synonym">Siphonia brasiliensis</name>
    <dbReference type="NCBI Taxonomy" id="3981"/>
    <lineage>
        <taxon>Eukaryota</taxon>
        <taxon>Viridiplantae</taxon>
        <taxon>Streptophyta</taxon>
        <taxon>Embryophyta</taxon>
        <taxon>Tracheophyta</taxon>
        <taxon>Spermatophyta</taxon>
        <taxon>Magnoliopsida</taxon>
        <taxon>eudicotyledons</taxon>
        <taxon>Gunneridae</taxon>
        <taxon>Pentapetalae</taxon>
        <taxon>rosids</taxon>
        <taxon>fabids</taxon>
        <taxon>Malpighiales</taxon>
        <taxon>Euphorbiaceae</taxon>
        <taxon>Crotonoideae</taxon>
        <taxon>Micrandreae</taxon>
        <taxon>Hevea</taxon>
    </lineage>
</organism>
<dbReference type="Pfam" id="PF13962">
    <property type="entry name" value="PGG"/>
    <property type="match status" value="1"/>
</dbReference>
<proteinExistence type="predicted"/>
<keyword evidence="3" id="KW-1133">Transmembrane helix</keyword>
<dbReference type="InterPro" id="IPR036770">
    <property type="entry name" value="Ankyrin_rpt-contain_sf"/>
</dbReference>
<keyword evidence="3" id="KW-0472">Membrane</keyword>
<feature type="region of interest" description="Disordered" evidence="2">
    <location>
        <begin position="296"/>
        <end position="316"/>
    </location>
</feature>
<dbReference type="PANTHER" id="PTHR24128:SF24">
    <property type="entry name" value="ANKYRIN REPEAT PROTEIN"/>
    <property type="match status" value="1"/>
</dbReference>
<gene>
    <name evidence="5" type="ORF">P3X46_016466</name>
</gene>
<evidence type="ECO:0000256" key="2">
    <source>
        <dbReference type="SAM" id="MobiDB-lite"/>
    </source>
</evidence>
<keyword evidence="6" id="KW-1185">Reference proteome</keyword>
<evidence type="ECO:0000256" key="1">
    <source>
        <dbReference type="PROSITE-ProRule" id="PRU00023"/>
    </source>
</evidence>
<evidence type="ECO:0000313" key="6">
    <source>
        <dbReference type="Proteomes" id="UP001174677"/>
    </source>
</evidence>
<evidence type="ECO:0000259" key="4">
    <source>
        <dbReference type="Pfam" id="PF13962"/>
    </source>
</evidence>
<dbReference type="Pfam" id="PF12796">
    <property type="entry name" value="Ank_2"/>
    <property type="match status" value="2"/>
</dbReference>
<feature type="repeat" description="ANK" evidence="1">
    <location>
        <begin position="174"/>
        <end position="197"/>
    </location>
</feature>
<feature type="transmembrane region" description="Helical" evidence="3">
    <location>
        <begin position="333"/>
        <end position="353"/>
    </location>
</feature>
<keyword evidence="1" id="KW-0040">ANK repeat</keyword>
<accession>A0ABQ9M1K9</accession>